<dbReference type="Proteomes" id="UP000051952">
    <property type="component" value="Unassembled WGS sequence"/>
</dbReference>
<dbReference type="PANTHER" id="PTHR23408:SF3">
    <property type="entry name" value="METHYLMALONIC ACIDURIA TYPE A PROTEIN, MITOCHONDRIAL"/>
    <property type="match status" value="1"/>
</dbReference>
<keyword evidence="2" id="KW-0808">Transferase</keyword>
<sequence length="405" mass="43566">MRRLAISTLGSFAGASSPLMNALARCTTTTAQTASQVESVDTSAAGATAQHSSPLLNNLRFRVEDIVAGQTRALAKAITMVESDNPSHAAVIGELLRAVQQARKAAAEKERTSTRNSVVPSTLRTVAPRIAISGSPGAGKSCFIEAFGMYLVEQNLKVGVIAVDPSSAVTGGSILGDKTRMERLSMHPNAFVRPSPSRGHLGGVTARAWEVMSLLESAHFDVILVETVGVGQSEIAAKYMTDLMILLVPPASGDELQGIKKGIVEVADMILVTKNDGERTGLAQTTLAAYRRAVQYGDNCGIDKPVLAVSSELGTNIDAVWAAFSKKWRRKLDSGELEQNRKAQQAKHFEAYFEQELLRRAKEMLAANGGLWGSLHNEVFSGQRAPREAGELALREVLRPKKWFQ</sequence>
<dbReference type="AlphaFoldDB" id="A0A0S4JDW1"/>
<dbReference type="EMBL" id="CYKH01001619">
    <property type="protein sequence ID" value="CUG88159.1"/>
    <property type="molecule type" value="Genomic_DNA"/>
</dbReference>
<accession>A0A0S4JDW1</accession>
<dbReference type="InterPro" id="IPR005129">
    <property type="entry name" value="GTPase_ArgK"/>
</dbReference>
<dbReference type="GO" id="GO:0005737">
    <property type="term" value="C:cytoplasm"/>
    <property type="evidence" value="ECO:0007669"/>
    <property type="project" value="TreeGrafter"/>
</dbReference>
<dbReference type="OMA" id="ITMVESD"/>
<keyword evidence="3" id="KW-1185">Reference proteome</keyword>
<dbReference type="Pfam" id="PF03308">
    <property type="entry name" value="MeaB"/>
    <property type="match status" value="1"/>
</dbReference>
<evidence type="ECO:0000313" key="2">
    <source>
        <dbReference type="EMBL" id="CUG88159.1"/>
    </source>
</evidence>
<keyword evidence="2" id="KW-0418">Kinase</keyword>
<dbReference type="VEuPathDB" id="TriTrypDB:BSAL_13990"/>
<dbReference type="PANTHER" id="PTHR23408">
    <property type="entry name" value="METHYLMALONYL-COA MUTASE"/>
    <property type="match status" value="1"/>
</dbReference>
<dbReference type="Gene3D" id="1.20.5.170">
    <property type="match status" value="1"/>
</dbReference>
<dbReference type="GO" id="GO:0003924">
    <property type="term" value="F:GTPase activity"/>
    <property type="evidence" value="ECO:0007669"/>
    <property type="project" value="InterPro"/>
</dbReference>
<dbReference type="OrthoDB" id="1476984at2759"/>
<dbReference type="Gene3D" id="3.40.50.300">
    <property type="entry name" value="P-loop containing nucleotide triphosphate hydrolases"/>
    <property type="match status" value="1"/>
</dbReference>
<dbReference type="NCBIfam" id="TIGR00750">
    <property type="entry name" value="lao"/>
    <property type="match status" value="1"/>
</dbReference>
<proteinExistence type="inferred from homology"/>
<dbReference type="CDD" id="cd03114">
    <property type="entry name" value="MMAA-like"/>
    <property type="match status" value="1"/>
</dbReference>
<protein>
    <submittedName>
        <fullName evidence="2">Kinase-like protein, putative</fullName>
    </submittedName>
</protein>
<name>A0A0S4JDW1_BODSA</name>
<dbReference type="GO" id="GO:0005525">
    <property type="term" value="F:GTP binding"/>
    <property type="evidence" value="ECO:0007669"/>
    <property type="project" value="InterPro"/>
</dbReference>
<evidence type="ECO:0000313" key="3">
    <source>
        <dbReference type="Proteomes" id="UP000051952"/>
    </source>
</evidence>
<dbReference type="SUPFAM" id="SSF52540">
    <property type="entry name" value="P-loop containing nucleoside triphosphate hydrolases"/>
    <property type="match status" value="1"/>
</dbReference>
<dbReference type="GO" id="GO:0016301">
    <property type="term" value="F:kinase activity"/>
    <property type="evidence" value="ECO:0007669"/>
    <property type="project" value="UniProtKB-KW"/>
</dbReference>
<reference evidence="3" key="1">
    <citation type="submission" date="2015-09" db="EMBL/GenBank/DDBJ databases">
        <authorList>
            <consortium name="Pathogen Informatics"/>
        </authorList>
    </citation>
    <scope>NUCLEOTIDE SEQUENCE [LARGE SCALE GENOMIC DNA]</scope>
    <source>
        <strain evidence="3">Lake Konstanz</strain>
    </source>
</reference>
<dbReference type="InterPro" id="IPR027417">
    <property type="entry name" value="P-loop_NTPase"/>
</dbReference>
<organism evidence="2 3">
    <name type="scientific">Bodo saltans</name>
    <name type="common">Flagellated protozoan</name>
    <dbReference type="NCBI Taxonomy" id="75058"/>
    <lineage>
        <taxon>Eukaryota</taxon>
        <taxon>Discoba</taxon>
        <taxon>Euglenozoa</taxon>
        <taxon>Kinetoplastea</taxon>
        <taxon>Metakinetoplastina</taxon>
        <taxon>Eubodonida</taxon>
        <taxon>Bodonidae</taxon>
        <taxon>Bodo</taxon>
    </lineage>
</organism>
<gene>
    <name evidence="2" type="ORF">BSAL_13990</name>
</gene>
<comment type="similarity">
    <text evidence="1">Belongs to the SIMIBI class G3E GTPase family. ArgK/MeaB subfamily.</text>
</comment>
<evidence type="ECO:0000256" key="1">
    <source>
        <dbReference type="ARBA" id="ARBA00009625"/>
    </source>
</evidence>